<name>A0ABP9QKX7_9PSEU</name>
<proteinExistence type="predicted"/>
<dbReference type="Proteomes" id="UP001428817">
    <property type="component" value="Unassembled WGS sequence"/>
</dbReference>
<comment type="caution">
    <text evidence="2">The sequence shown here is derived from an EMBL/GenBank/DDBJ whole genome shotgun (WGS) entry which is preliminary data.</text>
</comment>
<keyword evidence="3" id="KW-1185">Reference proteome</keyword>
<reference evidence="3" key="1">
    <citation type="journal article" date="2019" name="Int. J. Syst. Evol. Microbiol.">
        <title>The Global Catalogue of Microorganisms (GCM) 10K type strain sequencing project: providing services to taxonomists for standard genome sequencing and annotation.</title>
        <authorList>
            <consortium name="The Broad Institute Genomics Platform"/>
            <consortium name="The Broad Institute Genome Sequencing Center for Infectious Disease"/>
            <person name="Wu L."/>
            <person name="Ma J."/>
        </authorList>
    </citation>
    <scope>NUCLEOTIDE SEQUENCE [LARGE SCALE GENOMIC DNA]</scope>
    <source>
        <strain evidence="3">JCM 18303</strain>
    </source>
</reference>
<feature type="region of interest" description="Disordered" evidence="1">
    <location>
        <begin position="1"/>
        <end position="30"/>
    </location>
</feature>
<protein>
    <submittedName>
        <fullName evidence="2">Uncharacterized protein</fullName>
    </submittedName>
</protein>
<gene>
    <name evidence="2" type="ORF">GCM10023321_50640</name>
</gene>
<dbReference type="EMBL" id="BAABJP010000029">
    <property type="protein sequence ID" value="GAA5163558.1"/>
    <property type="molecule type" value="Genomic_DNA"/>
</dbReference>
<organism evidence="2 3">
    <name type="scientific">Pseudonocardia eucalypti</name>
    <dbReference type="NCBI Taxonomy" id="648755"/>
    <lineage>
        <taxon>Bacteria</taxon>
        <taxon>Bacillati</taxon>
        <taxon>Actinomycetota</taxon>
        <taxon>Actinomycetes</taxon>
        <taxon>Pseudonocardiales</taxon>
        <taxon>Pseudonocardiaceae</taxon>
        <taxon>Pseudonocardia</taxon>
    </lineage>
</organism>
<sequence>MTVEASEDAWPRQPPSRTVQSPVVEEPRRCGETAVSRAEVSAYALPPHSVSVVLVQRICESAWLTLTVPAGVAGWPFRPAAWASR</sequence>
<accession>A0ABP9QKX7</accession>
<evidence type="ECO:0000256" key="1">
    <source>
        <dbReference type="SAM" id="MobiDB-lite"/>
    </source>
</evidence>
<evidence type="ECO:0000313" key="3">
    <source>
        <dbReference type="Proteomes" id="UP001428817"/>
    </source>
</evidence>
<evidence type="ECO:0000313" key="2">
    <source>
        <dbReference type="EMBL" id="GAA5163558.1"/>
    </source>
</evidence>